<sequence length="344" mass="38493">MARLSFLGLIRDQRWKVEPVERADLTGKTVVVVGANVGLGFEAAKHFASMNPKRLVLGCRSRERGQAALQAIQATGFKHAELALVDLSRFSSVSAFADAFIRDGSQIDIFVYNAAVSLFKYSDTVDGWEESIQVNHLSAMLLTVLLFPCLLKAVSSGTSPNPRVVIVSSELHYWAKFSRKEVESERILRVLNDKEHCTFRVMATRYHITKLLNVLFVRELAKRLSQNSPVIVNAVNPGYCKSQLRRNMPLPVRVFDKIMEVLIARTTEEGSRQLLWAAVGGAGRESELRGGYVNKANLQDVSDYALSDEGVLVQRRIWDESVEVLSRFEPKFQSNLGEILPSHS</sequence>
<comment type="caution">
    <text evidence="1">The sequence shown here is derived from an EMBL/GenBank/DDBJ whole genome shotgun (WGS) entry which is preliminary data.</text>
</comment>
<gene>
    <name evidence="1" type="ORF">F5148DRAFT_1238224</name>
</gene>
<name>A0ACC0TWH4_9AGAM</name>
<evidence type="ECO:0000313" key="2">
    <source>
        <dbReference type="Proteomes" id="UP001207468"/>
    </source>
</evidence>
<keyword evidence="2" id="KW-1185">Reference proteome</keyword>
<protein>
    <submittedName>
        <fullName evidence="1">Uncharacterized protein</fullName>
    </submittedName>
</protein>
<reference evidence="1" key="1">
    <citation type="submission" date="2021-03" db="EMBL/GenBank/DDBJ databases">
        <title>Evolutionary priming and transition to the ectomycorrhizal habit in an iconic lineage of mushroom-forming fungi: is preadaptation a requirement?</title>
        <authorList>
            <consortium name="DOE Joint Genome Institute"/>
            <person name="Looney B.P."/>
            <person name="Miyauchi S."/>
            <person name="Morin E."/>
            <person name="Drula E."/>
            <person name="Courty P.E."/>
            <person name="Chicoki N."/>
            <person name="Fauchery L."/>
            <person name="Kohler A."/>
            <person name="Kuo A."/>
            <person name="LaButti K."/>
            <person name="Pangilinan J."/>
            <person name="Lipzen A."/>
            <person name="Riley R."/>
            <person name="Andreopoulos W."/>
            <person name="He G."/>
            <person name="Johnson J."/>
            <person name="Barry K.W."/>
            <person name="Grigoriev I.V."/>
            <person name="Nagy L."/>
            <person name="Hibbett D."/>
            <person name="Henrissat B."/>
            <person name="Matheny P.B."/>
            <person name="Labbe J."/>
            <person name="Martin A.F."/>
        </authorList>
    </citation>
    <scope>NUCLEOTIDE SEQUENCE</scope>
    <source>
        <strain evidence="1">BPL698</strain>
    </source>
</reference>
<dbReference type="EMBL" id="JAGFNK010000359">
    <property type="protein sequence ID" value="KAI9451774.1"/>
    <property type="molecule type" value="Genomic_DNA"/>
</dbReference>
<evidence type="ECO:0000313" key="1">
    <source>
        <dbReference type="EMBL" id="KAI9451774.1"/>
    </source>
</evidence>
<organism evidence="1 2">
    <name type="scientific">Russula earlei</name>
    <dbReference type="NCBI Taxonomy" id="71964"/>
    <lineage>
        <taxon>Eukaryota</taxon>
        <taxon>Fungi</taxon>
        <taxon>Dikarya</taxon>
        <taxon>Basidiomycota</taxon>
        <taxon>Agaricomycotina</taxon>
        <taxon>Agaricomycetes</taxon>
        <taxon>Russulales</taxon>
        <taxon>Russulaceae</taxon>
        <taxon>Russula</taxon>
    </lineage>
</organism>
<proteinExistence type="predicted"/>
<accession>A0ACC0TWH4</accession>
<dbReference type="Proteomes" id="UP001207468">
    <property type="component" value="Unassembled WGS sequence"/>
</dbReference>